<dbReference type="AlphaFoldDB" id="A0A366DCB0"/>
<proteinExistence type="predicted"/>
<organism evidence="1 2">
    <name type="scientific">Nocardia puris</name>
    <dbReference type="NCBI Taxonomy" id="208602"/>
    <lineage>
        <taxon>Bacteria</taxon>
        <taxon>Bacillati</taxon>
        <taxon>Actinomycetota</taxon>
        <taxon>Actinomycetes</taxon>
        <taxon>Mycobacteriales</taxon>
        <taxon>Nocardiaceae</taxon>
        <taxon>Nocardia</taxon>
    </lineage>
</organism>
<dbReference type="RefSeq" id="WP_147265932.1">
    <property type="nucleotide sequence ID" value="NZ_QNRE01000012.1"/>
</dbReference>
<dbReference type="EMBL" id="QNRE01000012">
    <property type="protein sequence ID" value="RBO87054.1"/>
    <property type="molecule type" value="Genomic_DNA"/>
</dbReference>
<accession>A0A366DCB0</accession>
<dbReference type="OrthoDB" id="6058474at2"/>
<dbReference type="Proteomes" id="UP000252586">
    <property type="component" value="Unassembled WGS sequence"/>
</dbReference>
<name>A0A366DCB0_9NOCA</name>
<keyword evidence="2" id="KW-1185">Reference proteome</keyword>
<gene>
    <name evidence="1" type="ORF">DFR74_112234</name>
</gene>
<evidence type="ECO:0000313" key="1">
    <source>
        <dbReference type="EMBL" id="RBO87054.1"/>
    </source>
</evidence>
<dbReference type="STRING" id="1210090.GCA_001613185_01373"/>
<sequence length="74" mass="8067">MGYARYELPDGRMAGYAVEAACDHPGCQAQIDRGLGHLCGRNPDGHRDPDEPGCGNYYCADHQFAHDCAVPEED</sequence>
<reference evidence="1 2" key="1">
    <citation type="submission" date="2018-06" db="EMBL/GenBank/DDBJ databases">
        <title>Genomic Encyclopedia of Type Strains, Phase IV (KMG-IV): sequencing the most valuable type-strain genomes for metagenomic binning, comparative biology and taxonomic classification.</title>
        <authorList>
            <person name="Goeker M."/>
        </authorList>
    </citation>
    <scope>NUCLEOTIDE SEQUENCE [LARGE SCALE GENOMIC DNA]</scope>
    <source>
        <strain evidence="1 2">DSM 44599</strain>
    </source>
</reference>
<evidence type="ECO:0000313" key="2">
    <source>
        <dbReference type="Proteomes" id="UP000252586"/>
    </source>
</evidence>
<comment type="caution">
    <text evidence="1">The sequence shown here is derived from an EMBL/GenBank/DDBJ whole genome shotgun (WGS) entry which is preliminary data.</text>
</comment>
<protein>
    <submittedName>
        <fullName evidence="1">Uncharacterized protein</fullName>
    </submittedName>
</protein>